<sequence length="173" mass="18584">MVGGKGLVEAEGALSRVSSAHACLMEKASRYSILSPSSFCIWRGQNSSSSPFSGVERPLVKVKEGQERDFEKGDGGSIPKREVGDGVVKEEGKDVESWRYNCLAKFCHCLGMPTKGFEGEILKLLKKMKEKRERFEKGGKMFGVGGYEFKGCSRGGGGEGEGGREGCCGALGQ</sequence>
<dbReference type="EMBL" id="QGNW01002578">
    <property type="protein sequence ID" value="RVW17396.1"/>
    <property type="molecule type" value="Genomic_DNA"/>
</dbReference>
<gene>
    <name evidence="1" type="ORF">CK203_094166</name>
</gene>
<evidence type="ECO:0000313" key="1">
    <source>
        <dbReference type="EMBL" id="RVW17396.1"/>
    </source>
</evidence>
<name>A0A438C3A7_VITVI</name>
<proteinExistence type="predicted"/>
<evidence type="ECO:0000313" key="2">
    <source>
        <dbReference type="Proteomes" id="UP000288805"/>
    </source>
</evidence>
<reference evidence="1 2" key="1">
    <citation type="journal article" date="2018" name="PLoS Genet.">
        <title>Population sequencing reveals clonal diversity and ancestral inbreeding in the grapevine cultivar Chardonnay.</title>
        <authorList>
            <person name="Roach M.J."/>
            <person name="Johnson D.L."/>
            <person name="Bohlmann J."/>
            <person name="van Vuuren H.J."/>
            <person name="Jones S.J."/>
            <person name="Pretorius I.S."/>
            <person name="Schmidt S.A."/>
            <person name="Borneman A.R."/>
        </authorList>
    </citation>
    <scope>NUCLEOTIDE SEQUENCE [LARGE SCALE GENOMIC DNA]</scope>
    <source>
        <strain evidence="2">cv. Chardonnay</strain>
        <tissue evidence="1">Leaf</tissue>
    </source>
</reference>
<comment type="caution">
    <text evidence="1">The sequence shown here is derived from an EMBL/GenBank/DDBJ whole genome shotgun (WGS) entry which is preliminary data.</text>
</comment>
<organism evidence="1 2">
    <name type="scientific">Vitis vinifera</name>
    <name type="common">Grape</name>
    <dbReference type="NCBI Taxonomy" id="29760"/>
    <lineage>
        <taxon>Eukaryota</taxon>
        <taxon>Viridiplantae</taxon>
        <taxon>Streptophyta</taxon>
        <taxon>Embryophyta</taxon>
        <taxon>Tracheophyta</taxon>
        <taxon>Spermatophyta</taxon>
        <taxon>Magnoliopsida</taxon>
        <taxon>eudicotyledons</taxon>
        <taxon>Gunneridae</taxon>
        <taxon>Pentapetalae</taxon>
        <taxon>rosids</taxon>
        <taxon>Vitales</taxon>
        <taxon>Vitaceae</taxon>
        <taxon>Viteae</taxon>
        <taxon>Vitis</taxon>
    </lineage>
</organism>
<protein>
    <submittedName>
        <fullName evidence="1">Uncharacterized protein</fullName>
    </submittedName>
</protein>
<dbReference type="Proteomes" id="UP000288805">
    <property type="component" value="Unassembled WGS sequence"/>
</dbReference>
<accession>A0A438C3A7</accession>
<dbReference type="AlphaFoldDB" id="A0A438C3A7"/>